<comment type="caution">
    <text evidence="2">The sequence shown here is derived from an EMBL/GenBank/DDBJ whole genome shotgun (WGS) entry which is preliminary data.</text>
</comment>
<feature type="region of interest" description="Disordered" evidence="1">
    <location>
        <begin position="200"/>
        <end position="220"/>
    </location>
</feature>
<feature type="compositionally biased region" description="Polar residues" evidence="1">
    <location>
        <begin position="1"/>
        <end position="24"/>
    </location>
</feature>
<evidence type="ECO:0000313" key="2">
    <source>
        <dbReference type="EMBL" id="GMM55396.1"/>
    </source>
</evidence>
<keyword evidence="3" id="KW-1185">Reference proteome</keyword>
<reference evidence="2 3" key="1">
    <citation type="journal article" date="2023" name="Elife">
        <title>Identification of key yeast species and microbe-microbe interactions impacting larval growth of Drosophila in the wild.</title>
        <authorList>
            <person name="Mure A."/>
            <person name="Sugiura Y."/>
            <person name="Maeda R."/>
            <person name="Honda K."/>
            <person name="Sakurai N."/>
            <person name="Takahashi Y."/>
            <person name="Watada M."/>
            <person name="Katoh T."/>
            <person name="Gotoh A."/>
            <person name="Gotoh Y."/>
            <person name="Taniguchi I."/>
            <person name="Nakamura K."/>
            <person name="Hayashi T."/>
            <person name="Katayama T."/>
            <person name="Uemura T."/>
            <person name="Hattori Y."/>
        </authorList>
    </citation>
    <scope>NUCLEOTIDE SEQUENCE [LARGE SCALE GENOMIC DNA]</scope>
    <source>
        <strain evidence="2 3">KH-74</strain>
    </source>
</reference>
<gene>
    <name evidence="2" type="ORF">DAKH74_020120</name>
</gene>
<protein>
    <submittedName>
        <fullName evidence="2">Uncharacterized protein</fullName>
    </submittedName>
</protein>
<dbReference type="Proteomes" id="UP001377567">
    <property type="component" value="Unassembled WGS sequence"/>
</dbReference>
<name>A0AAV5RVA6_MAUHU</name>
<feature type="compositionally biased region" description="Low complexity" evidence="1">
    <location>
        <begin position="287"/>
        <end position="310"/>
    </location>
</feature>
<feature type="compositionally biased region" description="Polar residues" evidence="1">
    <location>
        <begin position="204"/>
        <end position="214"/>
    </location>
</feature>
<feature type="region of interest" description="Disordered" evidence="1">
    <location>
        <begin position="116"/>
        <end position="135"/>
    </location>
</feature>
<feature type="compositionally biased region" description="Low complexity" evidence="1">
    <location>
        <begin position="34"/>
        <end position="63"/>
    </location>
</feature>
<feature type="region of interest" description="Disordered" evidence="1">
    <location>
        <begin position="287"/>
        <end position="342"/>
    </location>
</feature>
<accession>A0AAV5RVA6</accession>
<dbReference type="AlphaFoldDB" id="A0AAV5RVA6"/>
<proteinExistence type="predicted"/>
<evidence type="ECO:0000313" key="3">
    <source>
        <dbReference type="Proteomes" id="UP001377567"/>
    </source>
</evidence>
<feature type="region of interest" description="Disordered" evidence="1">
    <location>
        <begin position="1"/>
        <end position="83"/>
    </location>
</feature>
<evidence type="ECO:0000256" key="1">
    <source>
        <dbReference type="SAM" id="MobiDB-lite"/>
    </source>
</evidence>
<organism evidence="2 3">
    <name type="scientific">Maudiozyma humilis</name>
    <name type="common">Sour dough yeast</name>
    <name type="synonym">Kazachstania humilis</name>
    <dbReference type="NCBI Taxonomy" id="51915"/>
    <lineage>
        <taxon>Eukaryota</taxon>
        <taxon>Fungi</taxon>
        <taxon>Dikarya</taxon>
        <taxon>Ascomycota</taxon>
        <taxon>Saccharomycotina</taxon>
        <taxon>Saccharomycetes</taxon>
        <taxon>Saccharomycetales</taxon>
        <taxon>Saccharomycetaceae</taxon>
        <taxon>Maudiozyma</taxon>
    </lineage>
</organism>
<dbReference type="EMBL" id="BTGD01000005">
    <property type="protein sequence ID" value="GMM55396.1"/>
    <property type="molecule type" value="Genomic_DNA"/>
</dbReference>
<sequence length="342" mass="36093">MSLSRKNSNYSRSGSRGTAHSFQLATPRELTDKPAVPATPRATRASRSSSTAAAPTFAHSSTALGMPSDTGATLPADTETLPHEDADAAARVFRPSLENTRSLESEIAALIQQLSPSADTEGEGEGEASPSPKHPADTEIVAVLNKALMALSHWTLQGQLMQMSETQQRSLGSRSAVETSLARREVEFLKGQVSDLTRQRDAQTHVQTQVQTRARTPAARRSIDISPRTAVVQGLGDQRIIRFGRIRKPRSHGSSSAPAPAFSAQLPSTPVAVALAAPCALPTALPATPSAASATGSATGSGVSTPTASTLRLVERQRSPRRAQTGGSSPANERLRVFQLRK</sequence>